<organism evidence="3 4">
    <name type="scientific">Ancylobacter crimeensis</name>
    <dbReference type="NCBI Taxonomy" id="2579147"/>
    <lineage>
        <taxon>Bacteria</taxon>
        <taxon>Pseudomonadati</taxon>
        <taxon>Pseudomonadota</taxon>
        <taxon>Alphaproteobacteria</taxon>
        <taxon>Hyphomicrobiales</taxon>
        <taxon>Xanthobacteraceae</taxon>
        <taxon>Ancylobacter</taxon>
    </lineage>
</organism>
<comment type="caution">
    <text evidence="3">The sequence shown here is derived from an EMBL/GenBank/DDBJ whole genome shotgun (WGS) entry which is preliminary data.</text>
</comment>
<dbReference type="SUPFAM" id="SSF58104">
    <property type="entry name" value="Methyl-accepting chemotaxis protein (MCP) signaling domain"/>
    <property type="match status" value="1"/>
</dbReference>
<evidence type="ECO:0000259" key="2">
    <source>
        <dbReference type="Pfam" id="PF02470"/>
    </source>
</evidence>
<feature type="domain" description="Mce/MlaD" evidence="2">
    <location>
        <begin position="48"/>
        <end position="115"/>
    </location>
</feature>
<reference evidence="3 4" key="1">
    <citation type="submission" date="2022-04" db="EMBL/GenBank/DDBJ databases">
        <authorList>
            <person name="Grouzdev D.S."/>
            <person name="Pantiukh K.S."/>
            <person name="Krutkina M.S."/>
        </authorList>
    </citation>
    <scope>NUCLEOTIDE SEQUENCE [LARGE SCALE GENOMIC DNA]</scope>
    <source>
        <strain evidence="3 4">6x-1</strain>
    </source>
</reference>
<evidence type="ECO:0000313" key="3">
    <source>
        <dbReference type="EMBL" id="MCK0196868.1"/>
    </source>
</evidence>
<sequence length="430" mass="45729">METRANYTIIGIFTLAVIAAAFAFVWWFNSSANRGPRTSYDVIFDGPVSGLQRGSGVTFNGIPVGEVTGLRLDDVDPRKVIATISVPPDTPVKSDTRAGLDAQVLTGISSIGLVGGTPNAAPLPPAPDGRLQRIHADASAVQDLMQGAREVMGRVDDIARRVNQLLTDNEGHINSVIANVDKFSKALGDNSDNINAFLADVGNAAKRIDQLAQSLEDITKAVDPNKVSNTVSNIDTFTTQLAASSDKIKSFIDDASSIAATFRGFSAQLGTTVSRIDQITAAVDPSKIGKAVDNFQVFSQTLANRSGDTDALLRNASELSGKLNGMAAKLDSILTNVNDMTSSKDGQTMFGQISAAAEEVRRLAANLDARTSELSKNLNQFTGPGLRQYEALAADGRRTLADINRVLGNLERNPRQFLFGGSSVPTYRGR</sequence>
<gene>
    <name evidence="3" type="ORF">MWN34_08070</name>
</gene>
<keyword evidence="4" id="KW-1185">Reference proteome</keyword>
<proteinExistence type="predicted"/>
<dbReference type="EMBL" id="JALKCH010000004">
    <property type="protein sequence ID" value="MCK0196868.1"/>
    <property type="molecule type" value="Genomic_DNA"/>
</dbReference>
<dbReference type="PANTHER" id="PTHR36698">
    <property type="entry name" value="BLL5892 PROTEIN"/>
    <property type="match status" value="1"/>
</dbReference>
<accession>A0ABT0DA97</accession>
<evidence type="ECO:0000313" key="4">
    <source>
        <dbReference type="Proteomes" id="UP001203284"/>
    </source>
</evidence>
<dbReference type="Gene3D" id="1.10.287.950">
    <property type="entry name" value="Methyl-accepting chemotaxis protein"/>
    <property type="match status" value="1"/>
</dbReference>
<dbReference type="PANTHER" id="PTHR36698:SF2">
    <property type="entry name" value="MCE_MLAD DOMAIN-CONTAINING PROTEIN"/>
    <property type="match status" value="1"/>
</dbReference>
<dbReference type="Proteomes" id="UP001203284">
    <property type="component" value="Unassembled WGS sequence"/>
</dbReference>
<dbReference type="Pfam" id="PF02470">
    <property type="entry name" value="MlaD"/>
    <property type="match status" value="1"/>
</dbReference>
<dbReference type="InterPro" id="IPR003399">
    <property type="entry name" value="Mce/MlaD"/>
</dbReference>
<keyword evidence="1" id="KW-0812">Transmembrane</keyword>
<name>A0ABT0DA97_9HYPH</name>
<protein>
    <submittedName>
        <fullName evidence="3">MlaD family protein</fullName>
    </submittedName>
</protein>
<feature type="transmembrane region" description="Helical" evidence="1">
    <location>
        <begin position="7"/>
        <end position="28"/>
    </location>
</feature>
<keyword evidence="1" id="KW-1133">Transmembrane helix</keyword>
<dbReference type="RefSeq" id="WP_247028325.1">
    <property type="nucleotide sequence ID" value="NZ_JALKCH010000004.1"/>
</dbReference>
<keyword evidence="1" id="KW-0472">Membrane</keyword>
<evidence type="ECO:0000256" key="1">
    <source>
        <dbReference type="SAM" id="Phobius"/>
    </source>
</evidence>